<dbReference type="PANTHER" id="PTHR43065:SF10">
    <property type="entry name" value="PEROXIDE STRESS-ACTIVATED HISTIDINE KINASE MAK3"/>
    <property type="match status" value="1"/>
</dbReference>
<protein>
    <recommendedName>
        <fullName evidence="8">Histidine kinase domain-containing protein</fullName>
    </recommendedName>
</protein>
<dbReference type="InterPro" id="IPR003661">
    <property type="entry name" value="HisK_dim/P_dom"/>
</dbReference>
<evidence type="ECO:0000256" key="3">
    <source>
        <dbReference type="ARBA" id="ARBA00022741"/>
    </source>
</evidence>
<evidence type="ECO:0000256" key="1">
    <source>
        <dbReference type="ARBA" id="ARBA00022553"/>
    </source>
</evidence>
<evidence type="ECO:0000313" key="10">
    <source>
        <dbReference type="Proteomes" id="UP000317716"/>
    </source>
</evidence>
<comment type="caution">
    <text evidence="9">The sequence shown here is derived from an EMBL/GenBank/DDBJ whole genome shotgun (WGS) entry which is preliminary data.</text>
</comment>
<dbReference type="Gene3D" id="3.30.565.10">
    <property type="entry name" value="Histidine kinase-like ATPase, C-terminal domain"/>
    <property type="match status" value="1"/>
</dbReference>
<reference evidence="9 10" key="1">
    <citation type="journal article" date="2019" name="Nat. Microbiol.">
        <title>Mediterranean grassland soil C-N compound turnover is dependent on rainfall and depth, and is mediated by genomically divergent microorganisms.</title>
        <authorList>
            <person name="Diamond S."/>
            <person name="Andeer P.F."/>
            <person name="Li Z."/>
            <person name="Crits-Christoph A."/>
            <person name="Burstein D."/>
            <person name="Anantharaman K."/>
            <person name="Lane K.R."/>
            <person name="Thomas B.C."/>
            <person name="Pan C."/>
            <person name="Northen T.R."/>
            <person name="Banfield J.F."/>
        </authorList>
    </citation>
    <scope>NUCLEOTIDE SEQUENCE [LARGE SCALE GENOMIC DNA]</scope>
    <source>
        <strain evidence="9">WS_2</strain>
    </source>
</reference>
<accession>A0A538SAN6</accession>
<evidence type="ECO:0000256" key="7">
    <source>
        <dbReference type="SAM" id="MobiDB-lite"/>
    </source>
</evidence>
<feature type="region of interest" description="Disordered" evidence="7">
    <location>
        <begin position="262"/>
        <end position="285"/>
    </location>
</feature>
<dbReference type="Pfam" id="PF02518">
    <property type="entry name" value="HATPase_c"/>
    <property type="match status" value="1"/>
</dbReference>
<dbReference type="GO" id="GO:0000155">
    <property type="term" value="F:phosphorelay sensor kinase activity"/>
    <property type="evidence" value="ECO:0007669"/>
    <property type="project" value="InterPro"/>
</dbReference>
<evidence type="ECO:0000256" key="5">
    <source>
        <dbReference type="ARBA" id="ARBA00022840"/>
    </source>
</evidence>
<evidence type="ECO:0000256" key="2">
    <source>
        <dbReference type="ARBA" id="ARBA00022679"/>
    </source>
</evidence>
<dbReference type="PROSITE" id="PS50109">
    <property type="entry name" value="HIS_KIN"/>
    <property type="match status" value="1"/>
</dbReference>
<dbReference type="GO" id="GO:0005524">
    <property type="term" value="F:ATP binding"/>
    <property type="evidence" value="ECO:0007669"/>
    <property type="project" value="UniProtKB-KW"/>
</dbReference>
<dbReference type="Proteomes" id="UP000317716">
    <property type="component" value="Unassembled WGS sequence"/>
</dbReference>
<dbReference type="CDD" id="cd00082">
    <property type="entry name" value="HisKA"/>
    <property type="match status" value="1"/>
</dbReference>
<dbReference type="Gene3D" id="1.10.287.130">
    <property type="match status" value="1"/>
</dbReference>
<evidence type="ECO:0000313" key="9">
    <source>
        <dbReference type="EMBL" id="TMQ48417.1"/>
    </source>
</evidence>
<gene>
    <name evidence="9" type="ORF">E6K72_13105</name>
</gene>
<dbReference type="SUPFAM" id="SSF55874">
    <property type="entry name" value="ATPase domain of HSP90 chaperone/DNA topoisomerase II/histidine kinase"/>
    <property type="match status" value="1"/>
</dbReference>
<dbReference type="InterPro" id="IPR036097">
    <property type="entry name" value="HisK_dim/P_sf"/>
</dbReference>
<dbReference type="EMBL" id="VBOS01000481">
    <property type="protein sequence ID" value="TMQ48417.1"/>
    <property type="molecule type" value="Genomic_DNA"/>
</dbReference>
<evidence type="ECO:0000259" key="8">
    <source>
        <dbReference type="PROSITE" id="PS50109"/>
    </source>
</evidence>
<keyword evidence="2" id="KW-0808">Transferase</keyword>
<evidence type="ECO:0000256" key="4">
    <source>
        <dbReference type="ARBA" id="ARBA00022777"/>
    </source>
</evidence>
<dbReference type="PANTHER" id="PTHR43065">
    <property type="entry name" value="SENSOR HISTIDINE KINASE"/>
    <property type="match status" value="1"/>
</dbReference>
<keyword evidence="4" id="KW-0418">Kinase</keyword>
<dbReference type="AlphaFoldDB" id="A0A538SAN6"/>
<organism evidence="9 10">
    <name type="scientific">Eiseniibacteriota bacterium</name>
    <dbReference type="NCBI Taxonomy" id="2212470"/>
    <lineage>
        <taxon>Bacteria</taxon>
        <taxon>Candidatus Eiseniibacteriota</taxon>
    </lineage>
</organism>
<feature type="compositionally biased region" description="Basic and acidic residues" evidence="7">
    <location>
        <begin position="262"/>
        <end position="276"/>
    </location>
</feature>
<proteinExistence type="predicted"/>
<dbReference type="InterPro" id="IPR005467">
    <property type="entry name" value="His_kinase_dom"/>
</dbReference>
<name>A0A538SAN6_UNCEI</name>
<keyword evidence="1" id="KW-0597">Phosphoprotein</keyword>
<dbReference type="InterPro" id="IPR036890">
    <property type="entry name" value="HATPase_C_sf"/>
</dbReference>
<dbReference type="Pfam" id="PF00512">
    <property type="entry name" value="HisKA"/>
    <property type="match status" value="1"/>
</dbReference>
<feature type="domain" description="Histidine kinase" evidence="8">
    <location>
        <begin position="53"/>
        <end position="260"/>
    </location>
</feature>
<dbReference type="SUPFAM" id="SSF47384">
    <property type="entry name" value="Homodimeric domain of signal transducing histidine kinase"/>
    <property type="match status" value="1"/>
</dbReference>
<dbReference type="SMART" id="SM00387">
    <property type="entry name" value="HATPase_c"/>
    <property type="match status" value="1"/>
</dbReference>
<keyword evidence="6" id="KW-0902">Two-component regulatory system</keyword>
<evidence type="ECO:0000256" key="6">
    <source>
        <dbReference type="ARBA" id="ARBA00023012"/>
    </source>
</evidence>
<dbReference type="InterPro" id="IPR003594">
    <property type="entry name" value="HATPase_dom"/>
</dbReference>
<keyword evidence="5" id="KW-0067">ATP-binding</keyword>
<dbReference type="SMART" id="SM00388">
    <property type="entry name" value="HisKA"/>
    <property type="match status" value="1"/>
</dbReference>
<feature type="non-terminal residue" evidence="9">
    <location>
        <position position="1"/>
    </location>
</feature>
<keyword evidence="3" id="KW-0547">Nucleotide-binding</keyword>
<sequence length="285" mass="32271">REFLELVADLAALAVDQARRFEMLRAGDQERRELKARARRQERMAAVGEMAVRLAEEVRNPLASIAGFARRAHRDMSESDPHREYLEVVIREAERLEKRLRESLELAAPEPPTLKLENLNALVQETLKDYGETLVRRRIRLLKKLAPDLPQLLLDSQRLRRVLQNILERSLDLVAVGGRIRVESRKSGEFVVVEIAHDGLHRPGDLLDELFVPFRSGRAGAGAGGLSVAQQLVHEHGGEIRLKSDGEWNTVIAITLPVPDNQDRRKVGAERREIRRDRRAGKNGG</sequence>